<dbReference type="InterPro" id="IPR036047">
    <property type="entry name" value="F-box-like_dom_sf"/>
</dbReference>
<dbReference type="GO" id="GO:0031146">
    <property type="term" value="P:SCF-dependent proteasomal ubiquitin-dependent protein catabolic process"/>
    <property type="evidence" value="ECO:0007669"/>
    <property type="project" value="TreeGrafter"/>
</dbReference>
<name>A0A9J6EI96_RHIMP</name>
<evidence type="ECO:0000313" key="2">
    <source>
        <dbReference type="EMBL" id="KAH8034066.1"/>
    </source>
</evidence>
<dbReference type="SUPFAM" id="SSF81383">
    <property type="entry name" value="F-box domain"/>
    <property type="match status" value="1"/>
</dbReference>
<dbReference type="VEuPathDB" id="VectorBase:LOC119173537"/>
<proteinExistence type="predicted"/>
<reference evidence="2" key="1">
    <citation type="journal article" date="2020" name="Cell">
        <title>Large-Scale Comparative Analyses of Tick Genomes Elucidate Their Genetic Diversity and Vector Capacities.</title>
        <authorList>
            <consortium name="Tick Genome and Microbiome Consortium (TIGMIC)"/>
            <person name="Jia N."/>
            <person name="Wang J."/>
            <person name="Shi W."/>
            <person name="Du L."/>
            <person name="Sun Y."/>
            <person name="Zhan W."/>
            <person name="Jiang J.F."/>
            <person name="Wang Q."/>
            <person name="Zhang B."/>
            <person name="Ji P."/>
            <person name="Bell-Sakyi L."/>
            <person name="Cui X.M."/>
            <person name="Yuan T.T."/>
            <person name="Jiang B.G."/>
            <person name="Yang W.F."/>
            <person name="Lam T.T."/>
            <person name="Chang Q.C."/>
            <person name="Ding S.J."/>
            <person name="Wang X.J."/>
            <person name="Zhu J.G."/>
            <person name="Ruan X.D."/>
            <person name="Zhao L."/>
            <person name="Wei J.T."/>
            <person name="Ye R.Z."/>
            <person name="Que T.C."/>
            <person name="Du C.H."/>
            <person name="Zhou Y.H."/>
            <person name="Cheng J.X."/>
            <person name="Dai P.F."/>
            <person name="Guo W.B."/>
            <person name="Han X.H."/>
            <person name="Huang E.J."/>
            <person name="Li L.F."/>
            <person name="Wei W."/>
            <person name="Gao Y.C."/>
            <person name="Liu J.Z."/>
            <person name="Shao H.Z."/>
            <person name="Wang X."/>
            <person name="Wang C.C."/>
            <person name="Yang T.C."/>
            <person name="Huo Q.B."/>
            <person name="Li W."/>
            <person name="Chen H.Y."/>
            <person name="Chen S.E."/>
            <person name="Zhou L.G."/>
            <person name="Ni X.B."/>
            <person name="Tian J.H."/>
            <person name="Sheng Y."/>
            <person name="Liu T."/>
            <person name="Pan Y.S."/>
            <person name="Xia L.Y."/>
            <person name="Li J."/>
            <person name="Zhao F."/>
            <person name="Cao W.C."/>
        </authorList>
    </citation>
    <scope>NUCLEOTIDE SEQUENCE</scope>
    <source>
        <strain evidence="2">Rmic-2018</strain>
    </source>
</reference>
<dbReference type="EMBL" id="JABSTU010000004">
    <property type="protein sequence ID" value="KAH8034066.1"/>
    <property type="molecule type" value="Genomic_DNA"/>
</dbReference>
<keyword evidence="3" id="KW-1185">Reference proteome</keyword>
<dbReference type="AlphaFoldDB" id="A0A9J6EI96"/>
<dbReference type="GO" id="GO:0019005">
    <property type="term" value="C:SCF ubiquitin ligase complex"/>
    <property type="evidence" value="ECO:0007669"/>
    <property type="project" value="TreeGrafter"/>
</dbReference>
<organism evidence="2 3">
    <name type="scientific">Rhipicephalus microplus</name>
    <name type="common">Cattle tick</name>
    <name type="synonym">Boophilus microplus</name>
    <dbReference type="NCBI Taxonomy" id="6941"/>
    <lineage>
        <taxon>Eukaryota</taxon>
        <taxon>Metazoa</taxon>
        <taxon>Ecdysozoa</taxon>
        <taxon>Arthropoda</taxon>
        <taxon>Chelicerata</taxon>
        <taxon>Arachnida</taxon>
        <taxon>Acari</taxon>
        <taxon>Parasitiformes</taxon>
        <taxon>Ixodida</taxon>
        <taxon>Ixodoidea</taxon>
        <taxon>Ixodidae</taxon>
        <taxon>Rhipicephalinae</taxon>
        <taxon>Rhipicephalus</taxon>
        <taxon>Boophilus</taxon>
    </lineage>
</organism>
<accession>A0A9J6EI96</accession>
<dbReference type="Gene3D" id="3.80.10.10">
    <property type="entry name" value="Ribonuclease Inhibitor"/>
    <property type="match status" value="2"/>
</dbReference>
<dbReference type="PANTHER" id="PTHR13318">
    <property type="entry name" value="PARTNER OF PAIRED, ISOFORM B-RELATED"/>
    <property type="match status" value="1"/>
</dbReference>
<gene>
    <name evidence="2" type="ORF">HPB51_019421</name>
</gene>
<reference evidence="2" key="2">
    <citation type="submission" date="2021-09" db="EMBL/GenBank/DDBJ databases">
        <authorList>
            <person name="Jia N."/>
            <person name="Wang J."/>
            <person name="Shi W."/>
            <person name="Du L."/>
            <person name="Sun Y."/>
            <person name="Zhan W."/>
            <person name="Jiang J."/>
            <person name="Wang Q."/>
            <person name="Zhang B."/>
            <person name="Ji P."/>
            <person name="Sakyi L.B."/>
            <person name="Cui X."/>
            <person name="Yuan T."/>
            <person name="Jiang B."/>
            <person name="Yang W."/>
            <person name="Lam T.T.-Y."/>
            <person name="Chang Q."/>
            <person name="Ding S."/>
            <person name="Wang X."/>
            <person name="Zhu J."/>
            <person name="Ruan X."/>
            <person name="Zhao L."/>
            <person name="Wei J."/>
            <person name="Que T."/>
            <person name="Du C."/>
            <person name="Cheng J."/>
            <person name="Dai P."/>
            <person name="Han X."/>
            <person name="Huang E."/>
            <person name="Gao Y."/>
            <person name="Liu J."/>
            <person name="Shao H."/>
            <person name="Ye R."/>
            <person name="Li L."/>
            <person name="Wei W."/>
            <person name="Wang X."/>
            <person name="Wang C."/>
            <person name="Huo Q."/>
            <person name="Li W."/>
            <person name="Guo W."/>
            <person name="Chen H."/>
            <person name="Chen S."/>
            <person name="Zhou L."/>
            <person name="Zhou L."/>
            <person name="Ni X."/>
            <person name="Tian J."/>
            <person name="Zhou Y."/>
            <person name="Sheng Y."/>
            <person name="Liu T."/>
            <person name="Pan Y."/>
            <person name="Xia L."/>
            <person name="Li J."/>
            <person name="Zhao F."/>
            <person name="Cao W."/>
        </authorList>
    </citation>
    <scope>NUCLEOTIDE SEQUENCE</scope>
    <source>
        <strain evidence="2">Rmic-2018</strain>
        <tissue evidence="2">Larvae</tissue>
    </source>
</reference>
<evidence type="ECO:0000259" key="1">
    <source>
        <dbReference type="PROSITE" id="PS50181"/>
    </source>
</evidence>
<sequence length="617" mass="70143">MPDELVSYDYSALPNEVWLKILVHLDCGTLLALEASSLRFESLVYDHVICRKIHCSPNVGTQTLSAFFTPKRTPFVKELHFDNCFMTNPSVILHYANICANLTYLSCIGCRVNPAEVLALIIRPLSLLQRIEWTLCGLNEQPTAHRDIALITRQNPEGHATNLRWMYMELSFIDPDNFIISSILKRCLVLEELHFHITHGSHYEAIDQYAVMVKEVVPHVQTFTYSQEEVTCRQPRWPYMRFIFKQPVNKFKVAASILGNMTINMTADAVNCVFLSDVVGQPEAVLPFEQVLLTIRDPENVSPEEIAEVSTFDCWSKVRSLALTQVPPGRISKQTNVGPALIEPLGSLFASCRSVTQLNLSSFHFQTKVNCCAIVASTMPQLQALALTQCGINYKDSVDGLASGCVHLEELDVRVSRDGLSGFCTMCSEPLCISESSMEALTKRSQLRRLSLFYVRKVQSFDFIKACRLTKLRVSMVTWTGEENVYQDIGDFLCANTSLSSFTFMYNWPHWEEDEFCREILRAKHLRILSLYHELRVRDDVVIKLAEKVTSSMPCLEVLHLHYNDMSGADKCLSWIVNERCHGEQTRSFTVIKYCLFCDLSTYIGLASAHNRSDSRF</sequence>
<dbReference type="PROSITE" id="PS50181">
    <property type="entry name" value="FBOX"/>
    <property type="match status" value="1"/>
</dbReference>
<feature type="domain" description="F-box" evidence="1">
    <location>
        <begin position="7"/>
        <end position="53"/>
    </location>
</feature>
<evidence type="ECO:0000313" key="3">
    <source>
        <dbReference type="Proteomes" id="UP000821866"/>
    </source>
</evidence>
<dbReference type="Proteomes" id="UP000821866">
    <property type="component" value="Chromosome 2"/>
</dbReference>
<comment type="caution">
    <text evidence="2">The sequence shown here is derived from an EMBL/GenBank/DDBJ whole genome shotgun (WGS) entry which is preliminary data.</text>
</comment>
<dbReference type="SUPFAM" id="SSF52047">
    <property type="entry name" value="RNI-like"/>
    <property type="match status" value="1"/>
</dbReference>
<protein>
    <recommendedName>
        <fullName evidence="1">F-box domain-containing protein</fullName>
    </recommendedName>
</protein>
<dbReference type="InterPro" id="IPR032675">
    <property type="entry name" value="LRR_dom_sf"/>
</dbReference>
<dbReference type="InterPro" id="IPR001810">
    <property type="entry name" value="F-box_dom"/>
</dbReference>